<comment type="caution">
    <text evidence="3">The sequence shown here is derived from an EMBL/GenBank/DDBJ whole genome shotgun (WGS) entry which is preliminary data.</text>
</comment>
<dbReference type="AlphaFoldDB" id="A0AA41WFA6"/>
<dbReference type="Proteomes" id="UP001165306">
    <property type="component" value="Unassembled WGS sequence"/>
</dbReference>
<dbReference type="SUPFAM" id="SSF51679">
    <property type="entry name" value="Bacterial luciferase-like"/>
    <property type="match status" value="1"/>
</dbReference>
<reference evidence="3" key="1">
    <citation type="submission" date="2022-06" db="EMBL/GenBank/DDBJ databases">
        <title>CFH 74404 Thermomicrobiaceae sp.</title>
        <authorList>
            <person name="Ming H."/>
            <person name="Li W.-J."/>
            <person name="Zhao Z."/>
        </authorList>
    </citation>
    <scope>NUCLEOTIDE SEQUENCE</scope>
    <source>
        <strain evidence="3">CFH 74404</strain>
    </source>
</reference>
<feature type="domain" description="Luciferase-like" evidence="2">
    <location>
        <begin position="14"/>
        <end position="286"/>
    </location>
</feature>
<name>A0AA41WFA6_9BACT</name>
<proteinExistence type="predicted"/>
<protein>
    <submittedName>
        <fullName evidence="3">LLM class flavin-dependent oxidoreductase</fullName>
    </submittedName>
</protein>
<evidence type="ECO:0000259" key="2">
    <source>
        <dbReference type="Pfam" id="PF00296"/>
    </source>
</evidence>
<gene>
    <name evidence="3" type="ORF">NET02_10250</name>
</gene>
<evidence type="ECO:0000256" key="1">
    <source>
        <dbReference type="ARBA" id="ARBA00023002"/>
    </source>
</evidence>
<dbReference type="InterPro" id="IPR050564">
    <property type="entry name" value="F420-G6PD/mer"/>
</dbReference>
<dbReference type="InterPro" id="IPR011251">
    <property type="entry name" value="Luciferase-like_dom"/>
</dbReference>
<sequence length="319" mass="34705">MAWPRISMDQPERTNAPAAVAAIQRAEARGVPMVWAITGGRSIDALTVFAAAAVQTSQIGLGTAIVPTYTRHPVVLAQQVIALHQLAPGRFRLGIGPSHRPTIEGAYGIPMGKPLDHLREYLTVVRALLEEGRVDFEGQYFRIHTQIAGTARVPIYTSALRPNAFRLAGEIADGAISWMCPAEYLLAQALPALEAGAEQAHRPRPRLVAHVPVVLTTDRATMLELARPVVGGYGRQPFYAQMFATAGYPLLDDGTPSDDLLDHLVVWGDEERVEERLAALLDQGIDELLVMLIPGDAPAEEDERLAGVLARLHRQFGTR</sequence>
<dbReference type="PANTHER" id="PTHR43244">
    <property type="match status" value="1"/>
</dbReference>
<dbReference type="EMBL" id="JAMSLR010000006">
    <property type="protein sequence ID" value="MCM8749529.1"/>
    <property type="molecule type" value="Genomic_DNA"/>
</dbReference>
<evidence type="ECO:0000313" key="3">
    <source>
        <dbReference type="EMBL" id="MCM8749529.1"/>
    </source>
</evidence>
<organism evidence="3 4">
    <name type="scientific">Thermalbibacter longus</name>
    <dbReference type="NCBI Taxonomy" id="2951981"/>
    <lineage>
        <taxon>Bacteria</taxon>
        <taxon>Pseudomonadati</taxon>
        <taxon>Thermomicrobiota</taxon>
        <taxon>Thermomicrobia</taxon>
        <taxon>Thermomicrobiales</taxon>
        <taxon>Thermomicrobiaceae</taxon>
        <taxon>Thermalbibacter</taxon>
    </lineage>
</organism>
<dbReference type="InterPro" id="IPR036661">
    <property type="entry name" value="Luciferase-like_sf"/>
</dbReference>
<dbReference type="GO" id="GO:0016705">
    <property type="term" value="F:oxidoreductase activity, acting on paired donors, with incorporation or reduction of molecular oxygen"/>
    <property type="evidence" value="ECO:0007669"/>
    <property type="project" value="InterPro"/>
</dbReference>
<dbReference type="Gene3D" id="3.20.20.30">
    <property type="entry name" value="Luciferase-like domain"/>
    <property type="match status" value="1"/>
</dbReference>
<dbReference type="RefSeq" id="WP_284057311.1">
    <property type="nucleotide sequence ID" value="NZ_JAMSLR010000006.1"/>
</dbReference>
<evidence type="ECO:0000313" key="4">
    <source>
        <dbReference type="Proteomes" id="UP001165306"/>
    </source>
</evidence>
<dbReference type="Pfam" id="PF00296">
    <property type="entry name" value="Bac_luciferase"/>
    <property type="match status" value="1"/>
</dbReference>
<dbReference type="PANTHER" id="PTHR43244:SF1">
    <property type="entry name" value="5,10-METHYLENETETRAHYDROMETHANOPTERIN REDUCTASE"/>
    <property type="match status" value="1"/>
</dbReference>
<accession>A0AA41WFA6</accession>
<keyword evidence="1" id="KW-0560">Oxidoreductase</keyword>
<keyword evidence="4" id="KW-1185">Reference proteome</keyword>